<accession>A0ABR2DGN6</accession>
<dbReference type="PANTHER" id="PTHR34961">
    <property type="entry name" value="TRANSMEMBRANE PROTEIN"/>
    <property type="match status" value="1"/>
</dbReference>
<comment type="caution">
    <text evidence="3">The sequence shown here is derived from an EMBL/GenBank/DDBJ whole genome shotgun (WGS) entry which is preliminary data.</text>
</comment>
<gene>
    <name evidence="3" type="ORF">V6N12_044238</name>
</gene>
<proteinExistence type="predicted"/>
<sequence>MYPLAALVFFLLLCLPMRSCNASRQEIGNHAGFLAKDVSKLKLHDQPSISKETQELRVHGISTPENLIGHGSRSTVSCGVDLHGMAKVEGAEKGTRSRSMLGGDHTVGHQDLDTKVNGGIDDVMDYSQPHRKPPIHNEKN</sequence>
<dbReference type="PANTHER" id="PTHR34961:SF7">
    <property type="entry name" value="TRANSMEMBRANE PROTEIN"/>
    <property type="match status" value="1"/>
</dbReference>
<feature type="region of interest" description="Disordered" evidence="1">
    <location>
        <begin position="91"/>
        <end position="140"/>
    </location>
</feature>
<evidence type="ECO:0000256" key="1">
    <source>
        <dbReference type="SAM" id="MobiDB-lite"/>
    </source>
</evidence>
<keyword evidence="4" id="KW-1185">Reference proteome</keyword>
<organism evidence="3 4">
    <name type="scientific">Hibiscus sabdariffa</name>
    <name type="common">roselle</name>
    <dbReference type="NCBI Taxonomy" id="183260"/>
    <lineage>
        <taxon>Eukaryota</taxon>
        <taxon>Viridiplantae</taxon>
        <taxon>Streptophyta</taxon>
        <taxon>Embryophyta</taxon>
        <taxon>Tracheophyta</taxon>
        <taxon>Spermatophyta</taxon>
        <taxon>Magnoliopsida</taxon>
        <taxon>eudicotyledons</taxon>
        <taxon>Gunneridae</taxon>
        <taxon>Pentapetalae</taxon>
        <taxon>rosids</taxon>
        <taxon>malvids</taxon>
        <taxon>Malvales</taxon>
        <taxon>Malvaceae</taxon>
        <taxon>Malvoideae</taxon>
        <taxon>Hibiscus</taxon>
    </lineage>
</organism>
<keyword evidence="2" id="KW-0732">Signal</keyword>
<dbReference type="EMBL" id="JBBPBM010000028">
    <property type="protein sequence ID" value="KAK8538100.1"/>
    <property type="molecule type" value="Genomic_DNA"/>
</dbReference>
<dbReference type="Proteomes" id="UP001472677">
    <property type="component" value="Unassembled WGS sequence"/>
</dbReference>
<protein>
    <submittedName>
        <fullName evidence="3">Uncharacterized protein</fullName>
    </submittedName>
</protein>
<evidence type="ECO:0000313" key="4">
    <source>
        <dbReference type="Proteomes" id="UP001472677"/>
    </source>
</evidence>
<feature type="signal peptide" evidence="2">
    <location>
        <begin position="1"/>
        <end position="22"/>
    </location>
</feature>
<name>A0ABR2DGN6_9ROSI</name>
<evidence type="ECO:0000313" key="3">
    <source>
        <dbReference type="EMBL" id="KAK8538100.1"/>
    </source>
</evidence>
<reference evidence="3 4" key="1">
    <citation type="journal article" date="2024" name="G3 (Bethesda)">
        <title>Genome assembly of Hibiscus sabdariffa L. provides insights into metabolisms of medicinal natural products.</title>
        <authorList>
            <person name="Kim T."/>
        </authorList>
    </citation>
    <scope>NUCLEOTIDE SEQUENCE [LARGE SCALE GENOMIC DNA]</scope>
    <source>
        <strain evidence="3">TK-2024</strain>
        <tissue evidence="3">Old leaves</tissue>
    </source>
</reference>
<evidence type="ECO:0000256" key="2">
    <source>
        <dbReference type="SAM" id="SignalP"/>
    </source>
</evidence>
<dbReference type="InterPro" id="IPR053313">
    <property type="entry name" value="RGF"/>
</dbReference>
<feature type="chain" id="PRO_5047327313" evidence="2">
    <location>
        <begin position="23"/>
        <end position="140"/>
    </location>
</feature>